<evidence type="ECO:0000313" key="6">
    <source>
        <dbReference type="Proteomes" id="UP000256645"/>
    </source>
</evidence>
<evidence type="ECO:0000313" key="5">
    <source>
        <dbReference type="EMBL" id="RDW58846.1"/>
    </source>
</evidence>
<name>A0A3D8QAJ5_9HELO</name>
<feature type="region of interest" description="Disordered" evidence="4">
    <location>
        <begin position="1"/>
        <end position="25"/>
    </location>
</feature>
<dbReference type="PROSITE" id="PS50297">
    <property type="entry name" value="ANK_REP_REGION"/>
    <property type="match status" value="1"/>
</dbReference>
<protein>
    <submittedName>
        <fullName evidence="5">Uncharacterized protein</fullName>
    </submittedName>
</protein>
<dbReference type="GO" id="GO:0003700">
    <property type="term" value="F:DNA-binding transcription factor activity"/>
    <property type="evidence" value="ECO:0007669"/>
    <property type="project" value="InterPro"/>
</dbReference>
<dbReference type="InterPro" id="IPR046347">
    <property type="entry name" value="bZIP_sf"/>
</dbReference>
<dbReference type="Gene3D" id="1.20.5.170">
    <property type="match status" value="1"/>
</dbReference>
<feature type="repeat" description="ANK" evidence="3">
    <location>
        <begin position="339"/>
        <end position="365"/>
    </location>
</feature>
<keyword evidence="6" id="KW-1185">Reference proteome</keyword>
<gene>
    <name evidence="5" type="ORF">BP6252_13322</name>
</gene>
<feature type="region of interest" description="Disordered" evidence="4">
    <location>
        <begin position="56"/>
        <end position="109"/>
    </location>
</feature>
<dbReference type="Gene3D" id="1.25.40.20">
    <property type="entry name" value="Ankyrin repeat-containing domain"/>
    <property type="match status" value="1"/>
</dbReference>
<dbReference type="AlphaFoldDB" id="A0A3D8QAJ5"/>
<proteinExistence type="predicted"/>
<dbReference type="PROSITE" id="PS50088">
    <property type="entry name" value="ANK_REPEAT"/>
    <property type="match status" value="1"/>
</dbReference>
<evidence type="ECO:0000256" key="3">
    <source>
        <dbReference type="PROSITE-ProRule" id="PRU00023"/>
    </source>
</evidence>
<accession>A0A3D8QAJ5</accession>
<evidence type="ECO:0000256" key="2">
    <source>
        <dbReference type="ARBA" id="ARBA00023043"/>
    </source>
</evidence>
<dbReference type="PANTHER" id="PTHR24173">
    <property type="entry name" value="ANKYRIN REPEAT CONTAINING"/>
    <property type="match status" value="1"/>
</dbReference>
<feature type="region of interest" description="Disordered" evidence="4">
    <location>
        <begin position="204"/>
        <end position="283"/>
    </location>
</feature>
<dbReference type="Proteomes" id="UP000256645">
    <property type="component" value="Unassembled WGS sequence"/>
</dbReference>
<evidence type="ECO:0000256" key="1">
    <source>
        <dbReference type="ARBA" id="ARBA00022737"/>
    </source>
</evidence>
<dbReference type="CDD" id="cd14688">
    <property type="entry name" value="bZIP_YAP"/>
    <property type="match status" value="1"/>
</dbReference>
<feature type="compositionally biased region" description="Basic and acidic residues" evidence="4">
    <location>
        <begin position="7"/>
        <end position="24"/>
    </location>
</feature>
<dbReference type="InterPro" id="IPR036770">
    <property type="entry name" value="Ankyrin_rpt-contain_sf"/>
</dbReference>
<dbReference type="EMBL" id="PDLM01000017">
    <property type="protein sequence ID" value="RDW58846.1"/>
    <property type="molecule type" value="Genomic_DNA"/>
</dbReference>
<dbReference type="InterPro" id="IPR002110">
    <property type="entry name" value="Ankyrin_rpt"/>
</dbReference>
<keyword evidence="2 3" id="KW-0040">ANK repeat</keyword>
<sequence length="389" mass="43445">MQYTDLMKPDEDWRELGDPSERRKIQNRIAQRAYRRNMRERATKIEELKKQITMYEELRSHNTQAEDSTYQQSNSSSTLPPHEREAGGWCPPQQAPPPVAPSEEQYNVSFSSDPQFSRVQQVCPAPVETNSPRPVMQQRMEYWASINSQETVTEPLTSAASLPMEGGIKSDSILPLSSADFPAMTYEDLVQHMAELVNKNRQSEEEYHASFPTDSQFSRVQQQACPAPIEAVEANSPRPATRQRMESWPLTNSQRTIAKPPTPTPSLPVEDKAKPDSIPPLSSADLATTMYEDFDMDDMVCKTQQSISLLHMAVAGNHIETIRVLLQDERVTIDDKDSDGFTALQQAVMLGRSEIVKLLLEFGADPGPVRGGDRTPGAVGGFGMNFTGS</sequence>
<evidence type="ECO:0000256" key="4">
    <source>
        <dbReference type="SAM" id="MobiDB-lite"/>
    </source>
</evidence>
<comment type="caution">
    <text evidence="5">The sequence shown here is derived from an EMBL/GenBank/DDBJ whole genome shotgun (WGS) entry which is preliminary data.</text>
</comment>
<dbReference type="SMART" id="SM00248">
    <property type="entry name" value="ANK"/>
    <property type="match status" value="2"/>
</dbReference>
<dbReference type="SUPFAM" id="SSF57959">
    <property type="entry name" value="Leucine zipper domain"/>
    <property type="match status" value="1"/>
</dbReference>
<dbReference type="Pfam" id="PF12796">
    <property type="entry name" value="Ank_2"/>
    <property type="match status" value="1"/>
</dbReference>
<feature type="compositionally biased region" description="Polar residues" evidence="4">
    <location>
        <begin position="212"/>
        <end position="224"/>
    </location>
</feature>
<feature type="compositionally biased region" description="Polar residues" evidence="4">
    <location>
        <begin position="61"/>
        <end position="79"/>
    </location>
</feature>
<organism evidence="5 6">
    <name type="scientific">Coleophoma cylindrospora</name>
    <dbReference type="NCBI Taxonomy" id="1849047"/>
    <lineage>
        <taxon>Eukaryota</taxon>
        <taxon>Fungi</taxon>
        <taxon>Dikarya</taxon>
        <taxon>Ascomycota</taxon>
        <taxon>Pezizomycotina</taxon>
        <taxon>Leotiomycetes</taxon>
        <taxon>Helotiales</taxon>
        <taxon>Dermateaceae</taxon>
        <taxon>Coleophoma</taxon>
    </lineage>
</organism>
<keyword evidence="1" id="KW-0677">Repeat</keyword>
<dbReference type="PANTHER" id="PTHR24173:SF74">
    <property type="entry name" value="ANKYRIN REPEAT DOMAIN-CONTAINING PROTEIN 16"/>
    <property type="match status" value="1"/>
</dbReference>
<dbReference type="STRING" id="1849047.A0A3D8QAJ5"/>
<reference evidence="5 6" key="1">
    <citation type="journal article" date="2018" name="IMA Fungus">
        <title>IMA Genome-F 9: Draft genome sequence of Annulohypoxylon stygium, Aspergillus mulundensis, Berkeleyomyces basicola (syn. Thielaviopsis basicola), Ceratocystis smalleyi, two Cercospora beticola strains, Coleophoma cylindrospora, Fusarium fracticaudum, Phialophora cf. hyalina, and Morchella septimelata.</title>
        <authorList>
            <person name="Wingfield B.D."/>
            <person name="Bills G.F."/>
            <person name="Dong Y."/>
            <person name="Huang W."/>
            <person name="Nel W.J."/>
            <person name="Swalarsk-Parry B.S."/>
            <person name="Vaghefi N."/>
            <person name="Wilken P.M."/>
            <person name="An Z."/>
            <person name="de Beer Z.W."/>
            <person name="De Vos L."/>
            <person name="Chen L."/>
            <person name="Duong T.A."/>
            <person name="Gao Y."/>
            <person name="Hammerbacher A."/>
            <person name="Kikkert J.R."/>
            <person name="Li Y."/>
            <person name="Li H."/>
            <person name="Li K."/>
            <person name="Li Q."/>
            <person name="Liu X."/>
            <person name="Ma X."/>
            <person name="Naidoo K."/>
            <person name="Pethybridge S.J."/>
            <person name="Sun J."/>
            <person name="Steenkamp E.T."/>
            <person name="van der Nest M.A."/>
            <person name="van Wyk S."/>
            <person name="Wingfield M.J."/>
            <person name="Xiong C."/>
            <person name="Yue Q."/>
            <person name="Zhang X."/>
        </authorList>
    </citation>
    <scope>NUCLEOTIDE SEQUENCE [LARGE SCALE GENOMIC DNA]</scope>
    <source>
        <strain evidence="5 6">BP6252</strain>
    </source>
</reference>
<dbReference type="SUPFAM" id="SSF48403">
    <property type="entry name" value="Ankyrin repeat"/>
    <property type="match status" value="1"/>
</dbReference>
<dbReference type="OrthoDB" id="3565340at2759"/>